<evidence type="ECO:0000313" key="2">
    <source>
        <dbReference type="Proteomes" id="UP000819052"/>
    </source>
</evidence>
<sequence>MVTNLFYVFQPTVALTDAMMVAEEKYTAEVSVWTTKFHDRVGQEHSQERIESSFWTVFLSKLVAEAPEPVLLLQLREKILNLGFDGCWSVVCTGSGGPASELIDDAADLAWQMRMDMTESQCLLLAEQFLRSRGIGYLPSGRIGRKEGNRMEAIFDIRASIDPAVAVCDPPNVRVWVMPSESFVELIHEM</sequence>
<organism evidence="1 2">
    <name type="scientific">Massilia aquatica</name>
    <dbReference type="NCBI Taxonomy" id="2609000"/>
    <lineage>
        <taxon>Bacteria</taxon>
        <taxon>Pseudomonadati</taxon>
        <taxon>Pseudomonadota</taxon>
        <taxon>Betaproteobacteria</taxon>
        <taxon>Burkholderiales</taxon>
        <taxon>Oxalobacteraceae</taxon>
        <taxon>Telluria group</taxon>
        <taxon>Massilia</taxon>
    </lineage>
</organism>
<protein>
    <submittedName>
        <fullName evidence="1">Uncharacterized protein</fullName>
    </submittedName>
</protein>
<dbReference type="EMBL" id="VVIW01000014">
    <property type="protein sequence ID" value="NHZ42746.1"/>
    <property type="molecule type" value="Genomic_DNA"/>
</dbReference>
<dbReference type="Proteomes" id="UP000819052">
    <property type="component" value="Unassembled WGS sequence"/>
</dbReference>
<accession>A0ABX0M688</accession>
<proteinExistence type="predicted"/>
<gene>
    <name evidence="1" type="ORF">F1609_21590</name>
</gene>
<name>A0ABX0M688_9BURK</name>
<dbReference type="RefSeq" id="WP_167078735.1">
    <property type="nucleotide sequence ID" value="NZ_VVIW01000014.1"/>
</dbReference>
<comment type="caution">
    <text evidence="1">The sequence shown here is derived from an EMBL/GenBank/DDBJ whole genome shotgun (WGS) entry which is preliminary data.</text>
</comment>
<reference evidence="1 2" key="1">
    <citation type="submission" date="2019-09" db="EMBL/GenBank/DDBJ databases">
        <title>Taxonomy of Antarctic Massilia spp.: description of Massilia rubra sp. nov., Massilia aquatica sp. nov., Massilia mucilaginosa sp. nov., Massilia frigida sp. nov. isolated from streams, lakes and regoliths.</title>
        <authorList>
            <person name="Holochova P."/>
            <person name="Sedlacek I."/>
            <person name="Kralova S."/>
            <person name="Maslanova I."/>
            <person name="Busse H.-J."/>
            <person name="Stankova E."/>
            <person name="Vrbovska V."/>
            <person name="Kovarovic V."/>
            <person name="Bartak M."/>
            <person name="Svec P."/>
            <person name="Pantucek R."/>
        </authorList>
    </citation>
    <scope>NUCLEOTIDE SEQUENCE [LARGE SCALE GENOMIC DNA]</scope>
    <source>
        <strain evidence="1 2">CCM 8693</strain>
    </source>
</reference>
<evidence type="ECO:0000313" key="1">
    <source>
        <dbReference type="EMBL" id="NHZ42746.1"/>
    </source>
</evidence>
<keyword evidence="2" id="KW-1185">Reference proteome</keyword>